<sequence length="61" mass="7016">MVLRLLRQQLLSMTSLVENLKFIFQQCSGIYKHLDFDPSLRVVVFSIEVITVDVINSLSDC</sequence>
<name>A0A0N5AC06_9BILA</name>
<dbReference type="AlphaFoldDB" id="A0A0N5AC06"/>
<dbReference type="Proteomes" id="UP000046393">
    <property type="component" value="Unplaced"/>
</dbReference>
<organism evidence="1 2">
    <name type="scientific">Syphacia muris</name>
    <dbReference type="NCBI Taxonomy" id="451379"/>
    <lineage>
        <taxon>Eukaryota</taxon>
        <taxon>Metazoa</taxon>
        <taxon>Ecdysozoa</taxon>
        <taxon>Nematoda</taxon>
        <taxon>Chromadorea</taxon>
        <taxon>Rhabditida</taxon>
        <taxon>Spirurina</taxon>
        <taxon>Oxyuridomorpha</taxon>
        <taxon>Oxyuroidea</taxon>
        <taxon>Oxyuridae</taxon>
        <taxon>Syphacia</taxon>
    </lineage>
</organism>
<protein>
    <submittedName>
        <fullName evidence="2">Ovule protein</fullName>
    </submittedName>
</protein>
<reference evidence="2" key="1">
    <citation type="submission" date="2017-02" db="UniProtKB">
        <authorList>
            <consortium name="WormBaseParasite"/>
        </authorList>
    </citation>
    <scope>IDENTIFICATION</scope>
</reference>
<dbReference type="WBParaSite" id="SMUV_0000168201-mRNA-1">
    <property type="protein sequence ID" value="SMUV_0000168201-mRNA-1"/>
    <property type="gene ID" value="SMUV_0000168201"/>
</dbReference>
<evidence type="ECO:0000313" key="2">
    <source>
        <dbReference type="WBParaSite" id="SMUV_0000168201-mRNA-1"/>
    </source>
</evidence>
<accession>A0A0N5AC06</accession>
<proteinExistence type="predicted"/>
<evidence type="ECO:0000313" key="1">
    <source>
        <dbReference type="Proteomes" id="UP000046393"/>
    </source>
</evidence>
<keyword evidence="1" id="KW-1185">Reference proteome</keyword>